<keyword evidence="1" id="KW-0479">Metal-binding</keyword>
<keyword evidence="1" id="KW-0863">Zinc-finger</keyword>
<name>A0ABQ8H454_9ROSI</name>
<evidence type="ECO:0000256" key="1">
    <source>
        <dbReference type="PROSITE-ProRule" id="PRU00175"/>
    </source>
</evidence>
<dbReference type="PANTHER" id="PTHR45676:SF159">
    <property type="entry name" value="RING-H2 FINGER PROTEIN ATL51"/>
    <property type="match status" value="1"/>
</dbReference>
<reference evidence="3 4" key="1">
    <citation type="submission" date="2021-02" db="EMBL/GenBank/DDBJ databases">
        <title>Plant Genome Project.</title>
        <authorList>
            <person name="Zhang R.-G."/>
        </authorList>
    </citation>
    <scope>NUCLEOTIDE SEQUENCE [LARGE SCALE GENOMIC DNA]</scope>
    <source>
        <tissue evidence="3">Leaves</tissue>
    </source>
</reference>
<sequence>MFLQKKILVSHDDNNTRIDVVYRDPQPDGRDFYGRNTPENDMAEFRDWIDEVMPSYRIRKNVGLVWDSKVSRGLASLFRFAGQLRDSDCSICLSEFKDGEAIRVLTQCSHQFHVQCIDLWLYSHSSCPLCRADTPIEHIFY</sequence>
<keyword evidence="4" id="KW-1185">Reference proteome</keyword>
<gene>
    <name evidence="3" type="ORF">JRO89_XS14G0063900</name>
</gene>
<accession>A0ABQ8H454</accession>
<dbReference type="InterPro" id="IPR013083">
    <property type="entry name" value="Znf_RING/FYVE/PHD"/>
</dbReference>
<dbReference type="SMART" id="SM00184">
    <property type="entry name" value="RING"/>
    <property type="match status" value="1"/>
</dbReference>
<evidence type="ECO:0000313" key="4">
    <source>
        <dbReference type="Proteomes" id="UP000827721"/>
    </source>
</evidence>
<organism evidence="3 4">
    <name type="scientific">Xanthoceras sorbifolium</name>
    <dbReference type="NCBI Taxonomy" id="99658"/>
    <lineage>
        <taxon>Eukaryota</taxon>
        <taxon>Viridiplantae</taxon>
        <taxon>Streptophyta</taxon>
        <taxon>Embryophyta</taxon>
        <taxon>Tracheophyta</taxon>
        <taxon>Spermatophyta</taxon>
        <taxon>Magnoliopsida</taxon>
        <taxon>eudicotyledons</taxon>
        <taxon>Gunneridae</taxon>
        <taxon>Pentapetalae</taxon>
        <taxon>rosids</taxon>
        <taxon>malvids</taxon>
        <taxon>Sapindales</taxon>
        <taxon>Sapindaceae</taxon>
        <taxon>Xanthoceroideae</taxon>
        <taxon>Xanthoceras</taxon>
    </lineage>
</organism>
<dbReference type="SUPFAM" id="SSF57850">
    <property type="entry name" value="RING/U-box"/>
    <property type="match status" value="1"/>
</dbReference>
<dbReference type="InterPro" id="IPR001841">
    <property type="entry name" value="Znf_RING"/>
</dbReference>
<dbReference type="PANTHER" id="PTHR45676">
    <property type="entry name" value="RING-H2 FINGER PROTEIN ATL51-RELATED"/>
    <property type="match status" value="1"/>
</dbReference>
<evidence type="ECO:0000313" key="3">
    <source>
        <dbReference type="EMBL" id="KAH7548081.1"/>
    </source>
</evidence>
<comment type="caution">
    <text evidence="3">The sequence shown here is derived from an EMBL/GenBank/DDBJ whole genome shotgun (WGS) entry which is preliminary data.</text>
</comment>
<evidence type="ECO:0000259" key="2">
    <source>
        <dbReference type="PROSITE" id="PS50089"/>
    </source>
</evidence>
<dbReference type="CDD" id="cd16461">
    <property type="entry name" value="RING-H2_EL5-like"/>
    <property type="match status" value="1"/>
</dbReference>
<feature type="domain" description="RING-type" evidence="2">
    <location>
        <begin position="89"/>
        <end position="131"/>
    </location>
</feature>
<keyword evidence="1" id="KW-0862">Zinc</keyword>
<dbReference type="EMBL" id="JAFEMO010000014">
    <property type="protein sequence ID" value="KAH7548081.1"/>
    <property type="molecule type" value="Genomic_DNA"/>
</dbReference>
<protein>
    <recommendedName>
        <fullName evidence="2">RING-type domain-containing protein</fullName>
    </recommendedName>
</protein>
<dbReference type="Gene3D" id="3.30.40.10">
    <property type="entry name" value="Zinc/RING finger domain, C3HC4 (zinc finger)"/>
    <property type="match status" value="1"/>
</dbReference>
<dbReference type="PROSITE" id="PS50089">
    <property type="entry name" value="ZF_RING_2"/>
    <property type="match status" value="1"/>
</dbReference>
<dbReference type="Pfam" id="PF13639">
    <property type="entry name" value="zf-RING_2"/>
    <property type="match status" value="1"/>
</dbReference>
<dbReference type="Proteomes" id="UP000827721">
    <property type="component" value="Unassembled WGS sequence"/>
</dbReference>
<proteinExistence type="predicted"/>